<keyword evidence="2" id="KW-0472">Membrane</keyword>
<keyword evidence="4" id="KW-1185">Reference proteome</keyword>
<feature type="region of interest" description="Disordered" evidence="1">
    <location>
        <begin position="21"/>
        <end position="40"/>
    </location>
</feature>
<evidence type="ECO:0000313" key="4">
    <source>
        <dbReference type="Proteomes" id="UP000001876"/>
    </source>
</evidence>
<evidence type="ECO:0000313" key="3">
    <source>
        <dbReference type="EMBL" id="EEH51133.1"/>
    </source>
</evidence>
<dbReference type="KEGG" id="mpp:MICPUCDRAFT_54656"/>
<dbReference type="Proteomes" id="UP000001876">
    <property type="component" value="Unassembled WGS sequence"/>
</dbReference>
<organism evidence="4">
    <name type="scientific">Micromonas pusilla (strain CCMP1545)</name>
    <name type="common">Picoplanktonic green alga</name>
    <dbReference type="NCBI Taxonomy" id="564608"/>
    <lineage>
        <taxon>Eukaryota</taxon>
        <taxon>Viridiplantae</taxon>
        <taxon>Chlorophyta</taxon>
        <taxon>Mamiellophyceae</taxon>
        <taxon>Mamiellales</taxon>
        <taxon>Mamiellaceae</taxon>
        <taxon>Micromonas</taxon>
    </lineage>
</organism>
<dbReference type="OrthoDB" id="10581767at2759"/>
<proteinExistence type="predicted"/>
<feature type="transmembrane region" description="Helical" evidence="2">
    <location>
        <begin position="222"/>
        <end position="244"/>
    </location>
</feature>
<keyword evidence="2" id="KW-1133">Transmembrane helix</keyword>
<sequence length="375" mass="40978">MFVLSRAALPAPSAEAAVCRRPKRRGEPTRAAAAAAPRRPFRWTTTTESRRMSTFSPTGRVAAGHRVRVVAAASDDDDVALVPAFDGDRGGALEPGPTGARPPRPAPRRVVSKGTLRRVLYTGPHTTADDLASIDSLRKHFTFGLKWWLPFSGFQGFRRARARLRIAWSYSIDRVQPCDDGQPHVVPRHRRLTNRVPPRHHHPPIICSGVGEAASRLWENTVLLSGLFASLSGFAILFPVNSVLSAGDPWTTTYSVTWSLAFAFNSTAAFSGTILLNKVSKCAPQVTFFAVNLTFVLTRNLPRWFHEFGGFVELPVLSLFLGGWSAFGGVLIALTPLYANPFALIGLMVVFGGCAFVVTTLYSVTTDFEKQCADR</sequence>
<evidence type="ECO:0000256" key="2">
    <source>
        <dbReference type="SAM" id="Phobius"/>
    </source>
</evidence>
<evidence type="ECO:0000256" key="1">
    <source>
        <dbReference type="SAM" id="MobiDB-lite"/>
    </source>
</evidence>
<feature type="transmembrane region" description="Helical" evidence="2">
    <location>
        <begin position="256"/>
        <end position="277"/>
    </location>
</feature>
<dbReference type="EMBL" id="GG663752">
    <property type="protein sequence ID" value="EEH51133.1"/>
    <property type="molecule type" value="Genomic_DNA"/>
</dbReference>
<accession>C1N9V7</accession>
<protein>
    <submittedName>
        <fullName evidence="3">Predicted protein</fullName>
    </submittedName>
</protein>
<feature type="transmembrane region" description="Helical" evidence="2">
    <location>
        <begin position="344"/>
        <end position="365"/>
    </location>
</feature>
<name>C1N9V7_MICPC</name>
<feature type="transmembrane region" description="Helical" evidence="2">
    <location>
        <begin position="314"/>
        <end position="338"/>
    </location>
</feature>
<dbReference type="RefSeq" id="XP_003064799.1">
    <property type="nucleotide sequence ID" value="XM_003064753.1"/>
</dbReference>
<reference evidence="3 4" key="1">
    <citation type="journal article" date="2009" name="Science">
        <title>Green evolution and dynamic adaptations revealed by genomes of the marine picoeukaryotes Micromonas.</title>
        <authorList>
            <person name="Worden A.Z."/>
            <person name="Lee J.H."/>
            <person name="Mock T."/>
            <person name="Rouze P."/>
            <person name="Simmons M.P."/>
            <person name="Aerts A.L."/>
            <person name="Allen A.E."/>
            <person name="Cuvelier M.L."/>
            <person name="Derelle E."/>
            <person name="Everett M.V."/>
            <person name="Foulon E."/>
            <person name="Grimwood J."/>
            <person name="Gundlach H."/>
            <person name="Henrissat B."/>
            <person name="Napoli C."/>
            <person name="McDonald S.M."/>
            <person name="Parker M.S."/>
            <person name="Rombauts S."/>
            <person name="Salamov A."/>
            <person name="Von Dassow P."/>
            <person name="Badger J.H."/>
            <person name="Coutinho P.M."/>
            <person name="Demir E."/>
            <person name="Dubchak I."/>
            <person name="Gentemann C."/>
            <person name="Eikrem W."/>
            <person name="Gready J.E."/>
            <person name="John U."/>
            <person name="Lanier W."/>
            <person name="Lindquist E.A."/>
            <person name="Lucas S."/>
            <person name="Mayer K.F."/>
            <person name="Moreau H."/>
            <person name="Not F."/>
            <person name="Otillar R."/>
            <person name="Panaud O."/>
            <person name="Pangilinan J."/>
            <person name="Paulsen I."/>
            <person name="Piegu B."/>
            <person name="Poliakov A."/>
            <person name="Robbens S."/>
            <person name="Schmutz J."/>
            <person name="Toulza E."/>
            <person name="Wyss T."/>
            <person name="Zelensky A."/>
            <person name="Zhou K."/>
            <person name="Armbrust E.V."/>
            <person name="Bhattacharya D."/>
            <person name="Goodenough U.W."/>
            <person name="Van de Peer Y."/>
            <person name="Grigoriev I.V."/>
        </authorList>
    </citation>
    <scope>NUCLEOTIDE SEQUENCE [LARGE SCALE GENOMIC DNA]</scope>
    <source>
        <strain evidence="3 4">CCMP1545</strain>
    </source>
</reference>
<dbReference type="GeneID" id="9690125"/>
<keyword evidence="2" id="KW-0812">Transmembrane</keyword>
<gene>
    <name evidence="3" type="ORF">MICPUCDRAFT_54656</name>
</gene>
<feature type="region of interest" description="Disordered" evidence="1">
    <location>
        <begin position="87"/>
        <end position="109"/>
    </location>
</feature>
<dbReference type="AlphaFoldDB" id="C1N9V7"/>
<feature type="compositionally biased region" description="Low complexity" evidence="1">
    <location>
        <begin position="29"/>
        <end position="40"/>
    </location>
</feature>